<dbReference type="SUPFAM" id="SSF49899">
    <property type="entry name" value="Concanavalin A-like lectins/glucanases"/>
    <property type="match status" value="1"/>
</dbReference>
<feature type="domain" description="Beta-xylosidase C-terminal Concanavalin A-like" evidence="7">
    <location>
        <begin position="322"/>
        <end position="520"/>
    </location>
</feature>
<name>A0A024P2T9_9BACI</name>
<evidence type="ECO:0000256" key="1">
    <source>
        <dbReference type="ARBA" id="ARBA00009865"/>
    </source>
</evidence>
<evidence type="ECO:0000313" key="9">
    <source>
        <dbReference type="Proteomes" id="UP000028868"/>
    </source>
</evidence>
<dbReference type="Pfam" id="PF04616">
    <property type="entry name" value="Glyco_hydro_43"/>
    <property type="match status" value="1"/>
</dbReference>
<dbReference type="InterPro" id="IPR041542">
    <property type="entry name" value="GH43_C2"/>
</dbReference>
<dbReference type="GO" id="GO:0004553">
    <property type="term" value="F:hydrolase activity, hydrolyzing O-glycosyl compounds"/>
    <property type="evidence" value="ECO:0007669"/>
    <property type="project" value="InterPro"/>
</dbReference>
<reference evidence="8 9" key="2">
    <citation type="submission" date="2014-05" db="EMBL/GenBank/DDBJ databases">
        <title>Draft genome sequence of Halobacillus karajensis HK-03.</title>
        <authorList>
            <person name="Khelaifia S."/>
            <person name="Croce O."/>
            <person name="Lagier J.C."/>
            <person name="Raoult D."/>
        </authorList>
    </citation>
    <scope>NUCLEOTIDE SEQUENCE [LARGE SCALE GENOMIC DNA]</scope>
    <source>
        <strain evidence="8 9">HD-03</strain>
    </source>
</reference>
<dbReference type="InterPro" id="IPR006710">
    <property type="entry name" value="Glyco_hydro_43"/>
</dbReference>
<proteinExistence type="inferred from homology"/>
<dbReference type="EMBL" id="CCDI010000001">
    <property type="protein sequence ID" value="CDQ22818.1"/>
    <property type="molecule type" value="Genomic_DNA"/>
</dbReference>
<dbReference type="PANTHER" id="PTHR42812:SF12">
    <property type="entry name" value="BETA-XYLOSIDASE-RELATED"/>
    <property type="match status" value="1"/>
</dbReference>
<keyword evidence="9" id="KW-1185">Reference proteome</keyword>
<reference evidence="9" key="1">
    <citation type="submission" date="2014-03" db="EMBL/GenBank/DDBJ databases">
        <authorList>
            <person name="Urmite Genomes U."/>
        </authorList>
    </citation>
    <scope>NUCLEOTIDE SEQUENCE [LARGE SCALE GENOMIC DNA]</scope>
    <source>
        <strain evidence="9">HD-03</strain>
    </source>
</reference>
<dbReference type="InterPro" id="IPR013320">
    <property type="entry name" value="ConA-like_dom_sf"/>
</dbReference>
<feature type="active site" description="Proton acceptor" evidence="4">
    <location>
        <position position="15"/>
    </location>
</feature>
<dbReference type="Pfam" id="PF17851">
    <property type="entry name" value="GH43_C2"/>
    <property type="match status" value="1"/>
</dbReference>
<dbReference type="AlphaFoldDB" id="A0A024P2T9"/>
<dbReference type="SUPFAM" id="SSF75005">
    <property type="entry name" value="Arabinanase/levansucrase/invertase"/>
    <property type="match status" value="1"/>
</dbReference>
<dbReference type="InterPro" id="IPR023296">
    <property type="entry name" value="Glyco_hydro_beta-prop_sf"/>
</dbReference>
<comment type="similarity">
    <text evidence="1 6">Belongs to the glycosyl hydrolase 43 family.</text>
</comment>
<evidence type="ECO:0000313" key="8">
    <source>
        <dbReference type="EMBL" id="CDQ22818.1"/>
    </source>
</evidence>
<organism evidence="8 9">
    <name type="scientific">Halobacillus karajensis</name>
    <dbReference type="NCBI Taxonomy" id="195088"/>
    <lineage>
        <taxon>Bacteria</taxon>
        <taxon>Bacillati</taxon>
        <taxon>Bacillota</taxon>
        <taxon>Bacilli</taxon>
        <taxon>Bacillales</taxon>
        <taxon>Bacillaceae</taxon>
        <taxon>Halobacillus</taxon>
    </lineage>
</organism>
<gene>
    <name evidence="8" type="primary">xynB_2</name>
    <name evidence="8" type="ORF">BN983_01035</name>
</gene>
<dbReference type="Gene3D" id="2.60.120.200">
    <property type="match status" value="1"/>
</dbReference>
<keyword evidence="3 6" id="KW-0326">Glycosidase</keyword>
<evidence type="ECO:0000256" key="6">
    <source>
        <dbReference type="RuleBase" id="RU361187"/>
    </source>
</evidence>
<dbReference type="GO" id="GO:0005975">
    <property type="term" value="P:carbohydrate metabolic process"/>
    <property type="evidence" value="ECO:0007669"/>
    <property type="project" value="InterPro"/>
</dbReference>
<evidence type="ECO:0000259" key="7">
    <source>
        <dbReference type="Pfam" id="PF17851"/>
    </source>
</evidence>
<sequence>MSTILNPVLPGYHPDPSILRVGGDYYIAVSTFEWFPGVQIYHSKDMVHWKLLTYPLTRSSQLNMVGNIDSGGVWAPCLSYADGWFYLIYTDVKSRAGAFKDTHNYLVTAKDITGPWSEPIYLNSSGFDPSLYHEEDGSKWLVNMIWDHRKGKNSFAGIAMQEYSVEEKKVVGPVKNIFKGTELGLTEAPHIYKRKGWYYLVTAEGGTGYNHAVTVARSKNLGGPYEVDPQNPILTSGEEDVLQKAGHASLVETQTGEWYLAHLCARPVKEQKCMLGRETALQKCYWTEDDWLRVEGGPRPQMSVAGPDLKPAPIQKIDQMYDDFSGAELNANWNSLRIPFSEDWISLEERPGHLRLKGQESMSSFHRQSMVARRLESLDVEVETSLDFQPDHFQQMAGLIFYYDTRDYLYLRITHHEDDGKVLGIIQSKHGEYDECLTKEISLPDQPYYGLKARLDKEWLRFFYSLDGENWEPVGNEMDASHLSDDDAELIRFTGTFVGVCVQDLSGKKKQADFDYFIYEDKQRTGQKAVETGKSGEDGL</sequence>
<dbReference type="Proteomes" id="UP000028868">
    <property type="component" value="Unassembled WGS sequence"/>
</dbReference>
<evidence type="ECO:0000256" key="5">
    <source>
        <dbReference type="PIRSR" id="PIRSR606710-2"/>
    </source>
</evidence>
<dbReference type="InterPro" id="IPR051795">
    <property type="entry name" value="Glycosyl_Hydrlase_43"/>
</dbReference>
<evidence type="ECO:0000256" key="2">
    <source>
        <dbReference type="ARBA" id="ARBA00022801"/>
    </source>
</evidence>
<keyword evidence="2 6" id="KW-0378">Hydrolase</keyword>
<comment type="caution">
    <text evidence="8">The sequence shown here is derived from an EMBL/GenBank/DDBJ whole genome shotgun (WGS) entry which is preliminary data.</text>
</comment>
<dbReference type="Gene3D" id="2.115.10.20">
    <property type="entry name" value="Glycosyl hydrolase domain, family 43"/>
    <property type="match status" value="1"/>
</dbReference>
<evidence type="ECO:0000256" key="3">
    <source>
        <dbReference type="ARBA" id="ARBA00023295"/>
    </source>
</evidence>
<feature type="active site" description="Proton donor" evidence="4">
    <location>
        <position position="187"/>
    </location>
</feature>
<dbReference type="PANTHER" id="PTHR42812">
    <property type="entry name" value="BETA-XYLOSIDASE"/>
    <property type="match status" value="1"/>
</dbReference>
<dbReference type="OrthoDB" id="9801455at2"/>
<protein>
    <submittedName>
        <fullName evidence="8">Beta-xylosidase</fullName>
    </submittedName>
</protein>
<feature type="site" description="Important for catalytic activity, responsible for pKa modulation of the active site Glu and correct orientation of both the proton donor and substrate" evidence="5">
    <location>
        <position position="128"/>
    </location>
</feature>
<evidence type="ECO:0000256" key="4">
    <source>
        <dbReference type="PIRSR" id="PIRSR606710-1"/>
    </source>
</evidence>
<dbReference type="RefSeq" id="WP_035506279.1">
    <property type="nucleotide sequence ID" value="NZ_CCDH010000001.1"/>
</dbReference>
<dbReference type="CDD" id="cd09000">
    <property type="entry name" value="GH43_SXA-like"/>
    <property type="match status" value="1"/>
</dbReference>
<accession>A0A024P2T9</accession>